<comment type="cofactor">
    <cofactor evidence="2">
        <name>Mg(2+)</name>
        <dbReference type="ChEBI" id="CHEBI:18420"/>
    </cofactor>
</comment>
<dbReference type="Pfam" id="PF01351">
    <property type="entry name" value="RNase_HII"/>
    <property type="match status" value="1"/>
</dbReference>
<evidence type="ECO:0000256" key="9">
    <source>
        <dbReference type="ARBA" id="ARBA00022722"/>
    </source>
</evidence>
<comment type="subcellular location">
    <subcellularLocation>
        <location evidence="4 14">Cytoplasm</location>
    </subcellularLocation>
</comment>
<evidence type="ECO:0000256" key="12">
    <source>
        <dbReference type="ARBA" id="ARBA00022801"/>
    </source>
</evidence>
<comment type="function">
    <text evidence="3 14 16">Endonuclease that specifically degrades the RNA of RNA-DNA hybrids.</text>
</comment>
<keyword evidence="11 14" id="KW-0255">Endonuclease</keyword>
<evidence type="ECO:0000256" key="4">
    <source>
        <dbReference type="ARBA" id="ARBA00004496"/>
    </source>
</evidence>
<dbReference type="Proteomes" id="UP000034054">
    <property type="component" value="Unassembled WGS sequence"/>
</dbReference>
<dbReference type="NCBIfam" id="NF000595">
    <property type="entry name" value="PRK00015.1-3"/>
    <property type="match status" value="1"/>
</dbReference>
<dbReference type="PANTHER" id="PTHR10954:SF18">
    <property type="entry name" value="RIBONUCLEASE HII"/>
    <property type="match status" value="1"/>
</dbReference>
<dbReference type="GO" id="GO:0003723">
    <property type="term" value="F:RNA binding"/>
    <property type="evidence" value="ECO:0007669"/>
    <property type="project" value="UniProtKB-UniRule"/>
</dbReference>
<evidence type="ECO:0000259" key="17">
    <source>
        <dbReference type="PROSITE" id="PS51975"/>
    </source>
</evidence>
<dbReference type="AlphaFoldDB" id="A0A0G1XRD9"/>
<evidence type="ECO:0000256" key="8">
    <source>
        <dbReference type="ARBA" id="ARBA00022490"/>
    </source>
</evidence>
<accession>A0A0G1XRD9</accession>
<keyword evidence="13 14" id="KW-0464">Manganese</keyword>
<dbReference type="PATRIC" id="fig|1618979.3.peg.50"/>
<dbReference type="PROSITE" id="PS51975">
    <property type="entry name" value="RNASE_H_2"/>
    <property type="match status" value="1"/>
</dbReference>
<evidence type="ECO:0000256" key="14">
    <source>
        <dbReference type="HAMAP-Rule" id="MF_00052"/>
    </source>
</evidence>
<feature type="binding site" evidence="14 15">
    <location>
        <position position="27"/>
    </location>
    <ligand>
        <name>a divalent metal cation</name>
        <dbReference type="ChEBI" id="CHEBI:60240"/>
    </ligand>
</feature>
<dbReference type="InterPro" id="IPR022898">
    <property type="entry name" value="RNase_HII"/>
</dbReference>
<dbReference type="CDD" id="cd07182">
    <property type="entry name" value="RNase_HII_bacteria_HII_like"/>
    <property type="match status" value="1"/>
</dbReference>
<evidence type="ECO:0000256" key="16">
    <source>
        <dbReference type="RuleBase" id="RU003515"/>
    </source>
</evidence>
<dbReference type="GO" id="GO:0030145">
    <property type="term" value="F:manganese ion binding"/>
    <property type="evidence" value="ECO:0007669"/>
    <property type="project" value="UniProtKB-UniRule"/>
</dbReference>
<proteinExistence type="inferred from homology"/>
<dbReference type="GO" id="GO:0032299">
    <property type="term" value="C:ribonuclease H2 complex"/>
    <property type="evidence" value="ECO:0007669"/>
    <property type="project" value="TreeGrafter"/>
</dbReference>
<evidence type="ECO:0000256" key="11">
    <source>
        <dbReference type="ARBA" id="ARBA00022759"/>
    </source>
</evidence>
<dbReference type="InterPro" id="IPR012337">
    <property type="entry name" value="RNaseH-like_sf"/>
</dbReference>
<gene>
    <name evidence="14" type="primary">rnhB</name>
    <name evidence="18" type="ORF">UY76_C0002G0024</name>
</gene>
<comment type="cofactor">
    <cofactor evidence="14 15">
        <name>Mn(2+)</name>
        <dbReference type="ChEBI" id="CHEBI:29035"/>
    </cofactor>
    <cofactor evidence="14 15">
        <name>Mg(2+)</name>
        <dbReference type="ChEBI" id="CHEBI:18420"/>
    </cofactor>
    <text evidence="14 15">Manganese or magnesium. Binds 1 divalent metal ion per monomer in the absence of substrate. May bind a second metal ion after substrate binding.</text>
</comment>
<evidence type="ECO:0000256" key="5">
    <source>
        <dbReference type="ARBA" id="ARBA00007383"/>
    </source>
</evidence>
<dbReference type="GO" id="GO:0006298">
    <property type="term" value="P:mismatch repair"/>
    <property type="evidence" value="ECO:0007669"/>
    <property type="project" value="TreeGrafter"/>
</dbReference>
<dbReference type="InterPro" id="IPR036397">
    <property type="entry name" value="RNaseH_sf"/>
</dbReference>
<evidence type="ECO:0000313" key="19">
    <source>
        <dbReference type="Proteomes" id="UP000034054"/>
    </source>
</evidence>
<evidence type="ECO:0000256" key="1">
    <source>
        <dbReference type="ARBA" id="ARBA00000077"/>
    </source>
</evidence>
<reference evidence="18 19" key="1">
    <citation type="journal article" date="2015" name="Nature">
        <title>rRNA introns, odd ribosomes, and small enigmatic genomes across a large radiation of phyla.</title>
        <authorList>
            <person name="Brown C.T."/>
            <person name="Hug L.A."/>
            <person name="Thomas B.C."/>
            <person name="Sharon I."/>
            <person name="Castelle C.J."/>
            <person name="Singh A."/>
            <person name="Wilkins M.J."/>
            <person name="Williams K.H."/>
            <person name="Banfield J.F."/>
        </authorList>
    </citation>
    <scope>NUCLEOTIDE SEQUENCE [LARGE SCALE GENOMIC DNA]</scope>
</reference>
<dbReference type="GO" id="GO:0004523">
    <property type="term" value="F:RNA-DNA hybrid ribonuclease activity"/>
    <property type="evidence" value="ECO:0007669"/>
    <property type="project" value="UniProtKB-UniRule"/>
</dbReference>
<dbReference type="GO" id="GO:0005737">
    <property type="term" value="C:cytoplasm"/>
    <property type="evidence" value="ECO:0007669"/>
    <property type="project" value="UniProtKB-SubCell"/>
</dbReference>
<evidence type="ECO:0000256" key="10">
    <source>
        <dbReference type="ARBA" id="ARBA00022723"/>
    </source>
</evidence>
<evidence type="ECO:0000256" key="6">
    <source>
        <dbReference type="ARBA" id="ARBA00012180"/>
    </source>
</evidence>
<dbReference type="Gene3D" id="3.30.420.10">
    <property type="entry name" value="Ribonuclease H-like superfamily/Ribonuclease H"/>
    <property type="match status" value="1"/>
</dbReference>
<feature type="domain" description="RNase H type-2" evidence="17">
    <location>
        <begin position="21"/>
        <end position="212"/>
    </location>
</feature>
<evidence type="ECO:0000256" key="15">
    <source>
        <dbReference type="PROSITE-ProRule" id="PRU01319"/>
    </source>
</evidence>
<dbReference type="EMBL" id="LCRH01000002">
    <property type="protein sequence ID" value="KKW33470.1"/>
    <property type="molecule type" value="Genomic_DNA"/>
</dbReference>
<dbReference type="InterPro" id="IPR024567">
    <property type="entry name" value="RNase_HII/HIII_dom"/>
</dbReference>
<organism evidence="18 19">
    <name type="scientific">Candidatus Uhrbacteria bacterium GW2011_GWA2_52_8d</name>
    <dbReference type="NCBI Taxonomy" id="1618979"/>
    <lineage>
        <taxon>Bacteria</taxon>
        <taxon>Candidatus Uhriibacteriota</taxon>
    </lineage>
</organism>
<sequence length="212" mass="23343">MSIKSPPTFKIERELLAQGFQRIVGVDEAGCGALAGPVVAAAVILPVDSRLGALRDSKLLSQRRREELYPLIIERAVAWSVGMASVDEIERLNIRGANLLAMRRAVEAMDDQLCPIGQNRIDYVLVDAWTIPGVMVPQRGIIRGDLKVKSIAAASVIAKVTRDRLMAELAREFPVYGFEVHKGYATKVHRTAIALHGPCSHHRLGYKTFVHV</sequence>
<name>A0A0G1XRD9_9BACT</name>
<feature type="binding site" evidence="14 15">
    <location>
        <position position="28"/>
    </location>
    <ligand>
        <name>a divalent metal cation</name>
        <dbReference type="ChEBI" id="CHEBI:60240"/>
    </ligand>
</feature>
<evidence type="ECO:0000256" key="13">
    <source>
        <dbReference type="ARBA" id="ARBA00023211"/>
    </source>
</evidence>
<comment type="catalytic activity">
    <reaction evidence="1 14 15 16">
        <text>Endonucleolytic cleavage to 5'-phosphomonoester.</text>
        <dbReference type="EC" id="3.1.26.4"/>
    </reaction>
</comment>
<dbReference type="GO" id="GO:0043137">
    <property type="term" value="P:DNA replication, removal of RNA primer"/>
    <property type="evidence" value="ECO:0007669"/>
    <property type="project" value="TreeGrafter"/>
</dbReference>
<protein>
    <recommendedName>
        <fullName evidence="7 14">Ribonuclease HII</fullName>
        <shortName evidence="14">RNase HII</shortName>
        <ecNumber evidence="6 14">3.1.26.4</ecNumber>
    </recommendedName>
</protein>
<comment type="caution">
    <text evidence="18">The sequence shown here is derived from an EMBL/GenBank/DDBJ whole genome shotgun (WGS) entry which is preliminary data.</text>
</comment>
<keyword evidence="8 14" id="KW-0963">Cytoplasm</keyword>
<evidence type="ECO:0000313" key="18">
    <source>
        <dbReference type="EMBL" id="KKW33470.1"/>
    </source>
</evidence>
<evidence type="ECO:0000256" key="3">
    <source>
        <dbReference type="ARBA" id="ARBA00004065"/>
    </source>
</evidence>
<keyword evidence="10 14" id="KW-0479">Metal-binding</keyword>
<dbReference type="SUPFAM" id="SSF53098">
    <property type="entry name" value="Ribonuclease H-like"/>
    <property type="match status" value="1"/>
</dbReference>
<feature type="binding site" evidence="14 15">
    <location>
        <position position="127"/>
    </location>
    <ligand>
        <name>a divalent metal cation</name>
        <dbReference type="ChEBI" id="CHEBI:60240"/>
    </ligand>
</feature>
<dbReference type="EC" id="3.1.26.4" evidence="6 14"/>
<dbReference type="HAMAP" id="MF_00052_B">
    <property type="entry name" value="RNase_HII_B"/>
    <property type="match status" value="1"/>
</dbReference>
<evidence type="ECO:0000256" key="2">
    <source>
        <dbReference type="ARBA" id="ARBA00001946"/>
    </source>
</evidence>
<comment type="similarity">
    <text evidence="5 14 16">Belongs to the RNase HII family.</text>
</comment>
<keyword evidence="12 14" id="KW-0378">Hydrolase</keyword>
<evidence type="ECO:0000256" key="7">
    <source>
        <dbReference type="ARBA" id="ARBA00019179"/>
    </source>
</evidence>
<keyword evidence="9 14" id="KW-0540">Nuclease</keyword>
<dbReference type="PANTHER" id="PTHR10954">
    <property type="entry name" value="RIBONUCLEASE H2 SUBUNIT A"/>
    <property type="match status" value="1"/>
</dbReference>
<dbReference type="InterPro" id="IPR001352">
    <property type="entry name" value="RNase_HII/HIII"/>
</dbReference>